<dbReference type="EMBL" id="MHMJ01000005">
    <property type="protein sequence ID" value="OGZ26207.1"/>
    <property type="molecule type" value="Genomic_DNA"/>
</dbReference>
<comment type="caution">
    <text evidence="1">The sequence shown here is derived from an EMBL/GenBank/DDBJ whole genome shotgun (WGS) entry which is preliminary data.</text>
</comment>
<accession>A0A1G2EKA6</accession>
<organism evidence="1 2">
    <name type="scientific">Candidatus Nealsonbacteria bacterium RIFCSPLOWO2_02_39_8</name>
    <dbReference type="NCBI Taxonomy" id="1801674"/>
    <lineage>
        <taxon>Bacteria</taxon>
        <taxon>Candidatus Nealsoniibacteriota</taxon>
    </lineage>
</organism>
<dbReference type="Proteomes" id="UP000176216">
    <property type="component" value="Unassembled WGS sequence"/>
</dbReference>
<evidence type="ECO:0000313" key="2">
    <source>
        <dbReference type="Proteomes" id="UP000176216"/>
    </source>
</evidence>
<gene>
    <name evidence="1" type="ORF">A2W71_00930</name>
</gene>
<proteinExistence type="predicted"/>
<reference evidence="1 2" key="1">
    <citation type="journal article" date="2016" name="Nat. Commun.">
        <title>Thousands of microbial genomes shed light on interconnected biogeochemical processes in an aquifer system.</title>
        <authorList>
            <person name="Anantharaman K."/>
            <person name="Brown C.T."/>
            <person name="Hug L.A."/>
            <person name="Sharon I."/>
            <person name="Castelle C.J."/>
            <person name="Probst A.J."/>
            <person name="Thomas B.C."/>
            <person name="Singh A."/>
            <person name="Wilkins M.J."/>
            <person name="Karaoz U."/>
            <person name="Brodie E.L."/>
            <person name="Williams K.H."/>
            <person name="Hubbard S.S."/>
            <person name="Banfield J.F."/>
        </authorList>
    </citation>
    <scope>NUCLEOTIDE SEQUENCE [LARGE SCALE GENOMIC DNA]</scope>
</reference>
<dbReference type="AlphaFoldDB" id="A0A1G2EKA6"/>
<name>A0A1G2EKA6_9BACT</name>
<sequence length="114" mass="13238">MKYADFREILKIIAKAAEKLETVEIYYPKTENARAGWREVEPYSLTTDIGKEGEHLIYGKDRLSPGHIFNGYTLAGKDDHCDSFIVGKIKKARLTGKKFKPRKNWRVEFTRQLC</sequence>
<evidence type="ECO:0000313" key="1">
    <source>
        <dbReference type="EMBL" id="OGZ26207.1"/>
    </source>
</evidence>
<protein>
    <submittedName>
        <fullName evidence="1">Uncharacterized protein</fullName>
    </submittedName>
</protein>